<evidence type="ECO:0000256" key="2">
    <source>
        <dbReference type="ARBA" id="ARBA00022448"/>
    </source>
</evidence>
<dbReference type="Pfam" id="PF00528">
    <property type="entry name" value="BPD_transp_1"/>
    <property type="match status" value="1"/>
</dbReference>
<dbReference type="PROSITE" id="PS50928">
    <property type="entry name" value="ABC_TM1"/>
    <property type="match status" value="1"/>
</dbReference>
<feature type="transmembrane region" description="Helical" evidence="7">
    <location>
        <begin position="117"/>
        <end position="138"/>
    </location>
</feature>
<dbReference type="Gene3D" id="1.10.3720.10">
    <property type="entry name" value="MetI-like"/>
    <property type="match status" value="1"/>
</dbReference>
<protein>
    <submittedName>
        <fullName evidence="9">Multiple sugar transport system permease protein</fullName>
    </submittedName>
</protein>
<evidence type="ECO:0000256" key="7">
    <source>
        <dbReference type="RuleBase" id="RU363032"/>
    </source>
</evidence>
<evidence type="ECO:0000256" key="4">
    <source>
        <dbReference type="ARBA" id="ARBA00022692"/>
    </source>
</evidence>
<feature type="transmembrane region" description="Helical" evidence="7">
    <location>
        <begin position="84"/>
        <end position="105"/>
    </location>
</feature>
<comment type="subcellular location">
    <subcellularLocation>
        <location evidence="1 7">Cell membrane</location>
        <topology evidence="1 7">Multi-pass membrane protein</topology>
    </subcellularLocation>
</comment>
<evidence type="ECO:0000256" key="1">
    <source>
        <dbReference type="ARBA" id="ARBA00004651"/>
    </source>
</evidence>
<comment type="caution">
    <text evidence="9">The sequence shown here is derived from an EMBL/GenBank/DDBJ whole genome shotgun (WGS) entry which is preliminary data.</text>
</comment>
<name>A0A7Y9LBD4_9ACTN</name>
<keyword evidence="4 7" id="KW-0812">Transmembrane</keyword>
<dbReference type="EMBL" id="JACCBU010000001">
    <property type="protein sequence ID" value="NYE71612.1"/>
    <property type="molecule type" value="Genomic_DNA"/>
</dbReference>
<evidence type="ECO:0000256" key="5">
    <source>
        <dbReference type="ARBA" id="ARBA00022989"/>
    </source>
</evidence>
<dbReference type="CDD" id="cd06261">
    <property type="entry name" value="TM_PBP2"/>
    <property type="match status" value="1"/>
</dbReference>
<keyword evidence="5 7" id="KW-1133">Transmembrane helix</keyword>
<dbReference type="GO" id="GO:0055085">
    <property type="term" value="P:transmembrane transport"/>
    <property type="evidence" value="ECO:0007669"/>
    <property type="project" value="InterPro"/>
</dbReference>
<keyword evidence="6 7" id="KW-0472">Membrane</keyword>
<dbReference type="GO" id="GO:0005886">
    <property type="term" value="C:plasma membrane"/>
    <property type="evidence" value="ECO:0007669"/>
    <property type="project" value="UniProtKB-SubCell"/>
</dbReference>
<dbReference type="PANTHER" id="PTHR43744">
    <property type="entry name" value="ABC TRANSPORTER PERMEASE PROTEIN MG189-RELATED-RELATED"/>
    <property type="match status" value="1"/>
</dbReference>
<dbReference type="PANTHER" id="PTHR43744:SF12">
    <property type="entry name" value="ABC TRANSPORTER PERMEASE PROTEIN MG189-RELATED"/>
    <property type="match status" value="1"/>
</dbReference>
<dbReference type="InterPro" id="IPR000515">
    <property type="entry name" value="MetI-like"/>
</dbReference>
<dbReference type="InterPro" id="IPR035906">
    <property type="entry name" value="MetI-like_sf"/>
</dbReference>
<dbReference type="AlphaFoldDB" id="A0A7Y9LBD4"/>
<feature type="transmembrane region" description="Helical" evidence="7">
    <location>
        <begin position="48"/>
        <end position="72"/>
    </location>
</feature>
<reference evidence="9 10" key="1">
    <citation type="submission" date="2020-07" db="EMBL/GenBank/DDBJ databases">
        <title>Sequencing the genomes of 1000 actinobacteria strains.</title>
        <authorList>
            <person name="Klenk H.-P."/>
        </authorList>
    </citation>
    <scope>NUCLEOTIDE SEQUENCE [LARGE SCALE GENOMIC DNA]</scope>
    <source>
        <strain evidence="9 10">DSM 22083</strain>
    </source>
</reference>
<evidence type="ECO:0000256" key="3">
    <source>
        <dbReference type="ARBA" id="ARBA00022475"/>
    </source>
</evidence>
<keyword evidence="3" id="KW-1003">Cell membrane</keyword>
<keyword evidence="2 7" id="KW-0813">Transport</keyword>
<comment type="similarity">
    <text evidence="7">Belongs to the binding-protein-dependent transport system permease family.</text>
</comment>
<evidence type="ECO:0000313" key="10">
    <source>
        <dbReference type="Proteomes" id="UP000569914"/>
    </source>
</evidence>
<keyword evidence="10" id="KW-1185">Reference proteome</keyword>
<sequence length="253" mass="27673">MIVPFVWMVLTSVKSLAESTAVPLAVLPSEWRWSNYAEVLRVLPFGSFYLNSLINVAVRTTGLLLLSSLSAYAFARLRFPGRDVLFVLVLSVMMIPPEVLLIPQYQIMAGLGWLNSLQAVIAPGLFSALATFLLRQFFAGIPYEIEEAARIDGAGTLRVYWSIMLPMAAPGLIAAGVLKTLHAWNELLWPLVVNDSPSKLTLPAGLAFMKDENFTNFPLQMAGAVMAVLPVVVMFIVLQKYVVRGFVAAGGVK</sequence>
<proteinExistence type="inferred from homology"/>
<keyword evidence="9" id="KW-0762">Sugar transport</keyword>
<accession>A0A7Y9LBD4</accession>
<dbReference type="SUPFAM" id="SSF161098">
    <property type="entry name" value="MetI-like"/>
    <property type="match status" value="1"/>
</dbReference>
<feature type="domain" description="ABC transmembrane type-1" evidence="8">
    <location>
        <begin position="49"/>
        <end position="238"/>
    </location>
</feature>
<evidence type="ECO:0000313" key="9">
    <source>
        <dbReference type="EMBL" id="NYE71612.1"/>
    </source>
</evidence>
<feature type="transmembrane region" description="Helical" evidence="7">
    <location>
        <begin position="159"/>
        <end position="178"/>
    </location>
</feature>
<evidence type="ECO:0000259" key="8">
    <source>
        <dbReference type="PROSITE" id="PS50928"/>
    </source>
</evidence>
<evidence type="ECO:0000256" key="6">
    <source>
        <dbReference type="ARBA" id="ARBA00023136"/>
    </source>
</evidence>
<organism evidence="9 10">
    <name type="scientific">Microlunatus parietis</name>
    <dbReference type="NCBI Taxonomy" id="682979"/>
    <lineage>
        <taxon>Bacteria</taxon>
        <taxon>Bacillati</taxon>
        <taxon>Actinomycetota</taxon>
        <taxon>Actinomycetes</taxon>
        <taxon>Propionibacteriales</taxon>
        <taxon>Propionibacteriaceae</taxon>
        <taxon>Microlunatus</taxon>
    </lineage>
</organism>
<gene>
    <name evidence="9" type="ORF">BKA15_002941</name>
</gene>
<dbReference type="Proteomes" id="UP000569914">
    <property type="component" value="Unassembled WGS sequence"/>
</dbReference>
<feature type="transmembrane region" description="Helical" evidence="7">
    <location>
        <begin position="217"/>
        <end position="238"/>
    </location>
</feature>